<accession>A0AAV3YQ03</accession>
<name>A0AAV3YQ03_9GAST</name>
<sequence length="119" mass="13368">MQDDSHPMVQLFYGRVFEPPCEPYRIGHPGQMVKLDESLIAKRKNNVGRMLEQRWVFEGVCPATGQGLLTHISKTAATLLPFMIRHVEPGSIIHTDGLPSYNNIDTLPVNPPLQHLVVD</sequence>
<evidence type="ECO:0000313" key="1">
    <source>
        <dbReference type="EMBL" id="GFN84475.1"/>
    </source>
</evidence>
<dbReference type="AlphaFoldDB" id="A0AAV3YQ03"/>
<reference evidence="1 2" key="1">
    <citation type="journal article" date="2021" name="Elife">
        <title>Chloroplast acquisition without the gene transfer in kleptoplastic sea slugs, Plakobranchus ocellatus.</title>
        <authorList>
            <person name="Maeda T."/>
            <person name="Takahashi S."/>
            <person name="Yoshida T."/>
            <person name="Shimamura S."/>
            <person name="Takaki Y."/>
            <person name="Nagai Y."/>
            <person name="Toyoda A."/>
            <person name="Suzuki Y."/>
            <person name="Arimoto A."/>
            <person name="Ishii H."/>
            <person name="Satoh N."/>
            <person name="Nishiyama T."/>
            <person name="Hasebe M."/>
            <person name="Maruyama T."/>
            <person name="Minagawa J."/>
            <person name="Obokata J."/>
            <person name="Shigenobu S."/>
        </authorList>
    </citation>
    <scope>NUCLEOTIDE SEQUENCE [LARGE SCALE GENOMIC DNA]</scope>
</reference>
<evidence type="ECO:0000313" key="2">
    <source>
        <dbReference type="Proteomes" id="UP000735302"/>
    </source>
</evidence>
<dbReference type="PANTHER" id="PTHR47163">
    <property type="entry name" value="DDE_TNP_IS1595 DOMAIN-CONTAINING PROTEIN"/>
    <property type="match status" value="1"/>
</dbReference>
<protein>
    <submittedName>
        <fullName evidence="1">Carbamoyl-phosphate synthase large chain</fullName>
    </submittedName>
</protein>
<dbReference type="Proteomes" id="UP000735302">
    <property type="component" value="Unassembled WGS sequence"/>
</dbReference>
<dbReference type="PANTHER" id="PTHR47163:SF2">
    <property type="entry name" value="SI:DKEY-17M8.2"/>
    <property type="match status" value="1"/>
</dbReference>
<comment type="caution">
    <text evidence="1">The sequence shown here is derived from an EMBL/GenBank/DDBJ whole genome shotgun (WGS) entry which is preliminary data.</text>
</comment>
<organism evidence="1 2">
    <name type="scientific">Plakobranchus ocellatus</name>
    <dbReference type="NCBI Taxonomy" id="259542"/>
    <lineage>
        <taxon>Eukaryota</taxon>
        <taxon>Metazoa</taxon>
        <taxon>Spiralia</taxon>
        <taxon>Lophotrochozoa</taxon>
        <taxon>Mollusca</taxon>
        <taxon>Gastropoda</taxon>
        <taxon>Heterobranchia</taxon>
        <taxon>Euthyneura</taxon>
        <taxon>Panpulmonata</taxon>
        <taxon>Sacoglossa</taxon>
        <taxon>Placobranchoidea</taxon>
        <taxon>Plakobranchidae</taxon>
        <taxon>Plakobranchus</taxon>
    </lineage>
</organism>
<proteinExistence type="predicted"/>
<gene>
    <name evidence="1" type="ORF">PoB_001098100</name>
</gene>
<dbReference type="EMBL" id="BLXT01001319">
    <property type="protein sequence ID" value="GFN84475.1"/>
    <property type="molecule type" value="Genomic_DNA"/>
</dbReference>
<dbReference type="InterPro" id="IPR053164">
    <property type="entry name" value="IS1016-like_transposase"/>
</dbReference>
<keyword evidence="2" id="KW-1185">Reference proteome</keyword>